<evidence type="ECO:0000256" key="2">
    <source>
        <dbReference type="ARBA" id="ARBA00006162"/>
    </source>
</evidence>
<evidence type="ECO:0000256" key="1">
    <source>
        <dbReference type="ARBA" id="ARBA00004651"/>
    </source>
</evidence>
<dbReference type="InterPro" id="IPR024962">
    <property type="entry name" value="YukD-like"/>
</dbReference>
<keyword evidence="11" id="KW-1185">Reference proteome</keyword>
<dbReference type="Gene3D" id="3.10.20.90">
    <property type="entry name" value="Phosphatidylinositol 3-kinase Catalytic Subunit, Chain A, domain 1"/>
    <property type="match status" value="1"/>
</dbReference>
<evidence type="ECO:0000259" key="9">
    <source>
        <dbReference type="Pfam" id="PF19053"/>
    </source>
</evidence>
<dbReference type="InterPro" id="IPR044049">
    <property type="entry name" value="EccD_transm"/>
</dbReference>
<dbReference type="NCBIfam" id="TIGR03920">
    <property type="entry name" value="T7SS_EccD"/>
    <property type="match status" value="1"/>
</dbReference>
<dbReference type="EMBL" id="MVHJ01000002">
    <property type="protein sequence ID" value="ORA06798.1"/>
    <property type="molecule type" value="Genomic_DNA"/>
</dbReference>
<sequence length="441" mass="43362">MRVNGAHRGYRGCGGDVMDDPLCRVTVQCADNPRTVDLALPRYARLGVLFPDIVELAAGGGSSAAGWRLDRLAGGRWDESLSLHDSGIRDGDVIVLSAVSAPAPGQTSEDPFGTDPDTEPGAATAAASVGGGTAAGGIVALGLALSGPAGADHLVAAATAAVAACGYLAVGLRRERRPALAMSLVFLCTAALLLTPGPPGPAHLLLTAAVCVCASVVALRFTGSDAPLFTATATGATLMAVASAVALALSADLAALGAVLAVLSLGVLSGSGRLALGLSGLRPARAVSHPQVAAAGDRLAGLVGGCAVAAAGAAATAAAGCLRADVPWPPAVALAGALAGVLALRARVFADARCRRVLCWSGMTCAAVTLGLSVWAVPTHAGWPAVAALGLAAWCRGRGAAAGPVLTRGVDAVEYLLCAAVVPLACWTGGGYDLVRSASLM</sequence>
<feature type="transmembrane region" description="Helical" evidence="8">
    <location>
        <begin position="326"/>
        <end position="345"/>
    </location>
</feature>
<evidence type="ECO:0000313" key="11">
    <source>
        <dbReference type="Proteomes" id="UP000192366"/>
    </source>
</evidence>
<gene>
    <name evidence="10" type="ORF">BST17_03955</name>
</gene>
<comment type="similarity">
    <text evidence="2">Belongs to the EccD/Snm4 family.</text>
</comment>
<evidence type="ECO:0000256" key="3">
    <source>
        <dbReference type="ARBA" id="ARBA00022475"/>
    </source>
</evidence>
<evidence type="ECO:0000256" key="6">
    <source>
        <dbReference type="ARBA" id="ARBA00023136"/>
    </source>
</evidence>
<feature type="transmembrane region" description="Helical" evidence="8">
    <location>
        <begin position="357"/>
        <end position="377"/>
    </location>
</feature>
<organism evidence="10 11">
    <name type="scientific">Mycolicibacterium bacteremicum</name>
    <name type="common">Mycobacterium bacteremicum</name>
    <dbReference type="NCBI Taxonomy" id="564198"/>
    <lineage>
        <taxon>Bacteria</taxon>
        <taxon>Bacillati</taxon>
        <taxon>Actinomycetota</taxon>
        <taxon>Actinomycetes</taxon>
        <taxon>Mycobacteriales</taxon>
        <taxon>Mycobacteriaceae</taxon>
        <taxon>Mycolicibacterium</taxon>
    </lineage>
</organism>
<dbReference type="Pfam" id="PF08817">
    <property type="entry name" value="YukD"/>
    <property type="match status" value="1"/>
</dbReference>
<protein>
    <submittedName>
        <fullName evidence="10">Type VII secretion integral membrane protein EccD</fullName>
    </submittedName>
</protein>
<feature type="transmembrane region" description="Helical" evidence="8">
    <location>
        <begin position="228"/>
        <end position="249"/>
    </location>
</feature>
<keyword evidence="6 8" id="KW-0472">Membrane</keyword>
<feature type="transmembrane region" description="Helical" evidence="8">
    <location>
        <begin position="154"/>
        <end position="172"/>
    </location>
</feature>
<evidence type="ECO:0000313" key="10">
    <source>
        <dbReference type="EMBL" id="ORA06798.1"/>
    </source>
</evidence>
<keyword evidence="4 8" id="KW-0812">Transmembrane</keyword>
<dbReference type="Pfam" id="PF19053">
    <property type="entry name" value="EccD"/>
    <property type="match status" value="1"/>
</dbReference>
<feature type="transmembrane region" description="Helical" evidence="8">
    <location>
        <begin position="179"/>
        <end position="196"/>
    </location>
</feature>
<dbReference type="STRING" id="564198.BST17_03955"/>
<feature type="region of interest" description="Disordered" evidence="7">
    <location>
        <begin position="102"/>
        <end position="127"/>
    </location>
</feature>
<feature type="domain" description="EccD-like transmembrane" evidence="9">
    <location>
        <begin position="128"/>
        <end position="437"/>
    </location>
</feature>
<dbReference type="Proteomes" id="UP000192366">
    <property type="component" value="Unassembled WGS sequence"/>
</dbReference>
<dbReference type="GO" id="GO:0005886">
    <property type="term" value="C:plasma membrane"/>
    <property type="evidence" value="ECO:0007669"/>
    <property type="project" value="UniProtKB-SubCell"/>
</dbReference>
<name>A0A1W9Z396_MYCBA</name>
<feature type="transmembrane region" description="Helical" evidence="8">
    <location>
        <begin position="202"/>
        <end position="221"/>
    </location>
</feature>
<feature type="transmembrane region" description="Helical" evidence="8">
    <location>
        <begin position="299"/>
        <end position="320"/>
    </location>
</feature>
<accession>A0A1W9Z396</accession>
<proteinExistence type="inferred from homology"/>
<dbReference type="AlphaFoldDB" id="A0A1W9Z396"/>
<evidence type="ECO:0000256" key="4">
    <source>
        <dbReference type="ARBA" id="ARBA00022692"/>
    </source>
</evidence>
<keyword evidence="3" id="KW-1003">Cell membrane</keyword>
<keyword evidence="5 8" id="KW-1133">Transmembrane helix</keyword>
<reference evidence="10 11" key="1">
    <citation type="submission" date="2017-02" db="EMBL/GenBank/DDBJ databases">
        <title>The new phylogeny of genus Mycobacterium.</title>
        <authorList>
            <person name="Tortoli E."/>
            <person name="Trovato A."/>
            <person name="Cirillo D.M."/>
        </authorList>
    </citation>
    <scope>NUCLEOTIDE SEQUENCE [LARGE SCALE GENOMIC DNA]</scope>
    <source>
        <strain evidence="10 11">DSM 45578</strain>
    </source>
</reference>
<feature type="transmembrane region" description="Helical" evidence="8">
    <location>
        <begin position="255"/>
        <end position="278"/>
    </location>
</feature>
<evidence type="ECO:0000256" key="8">
    <source>
        <dbReference type="SAM" id="Phobius"/>
    </source>
</evidence>
<evidence type="ECO:0000256" key="7">
    <source>
        <dbReference type="SAM" id="MobiDB-lite"/>
    </source>
</evidence>
<feature type="transmembrane region" description="Helical" evidence="8">
    <location>
        <begin position="412"/>
        <end position="435"/>
    </location>
</feature>
<comment type="caution">
    <text evidence="10">The sequence shown here is derived from an EMBL/GenBank/DDBJ whole genome shotgun (WGS) entry which is preliminary data.</text>
</comment>
<evidence type="ECO:0000256" key="5">
    <source>
        <dbReference type="ARBA" id="ARBA00022989"/>
    </source>
</evidence>
<comment type="subcellular location">
    <subcellularLocation>
        <location evidence="1">Cell membrane</location>
        <topology evidence="1">Multi-pass membrane protein</topology>
    </subcellularLocation>
</comment>
<dbReference type="InterPro" id="IPR006707">
    <property type="entry name" value="T7SS_EccD"/>
</dbReference>